<feature type="region of interest" description="Disordered" evidence="1">
    <location>
        <begin position="100"/>
        <end position="124"/>
    </location>
</feature>
<dbReference type="InterPro" id="IPR016181">
    <property type="entry name" value="Acyl_CoA_acyltransferase"/>
</dbReference>
<evidence type="ECO:0000259" key="2">
    <source>
        <dbReference type="PROSITE" id="PS51729"/>
    </source>
</evidence>
<dbReference type="PANTHER" id="PTHR31435:SF10">
    <property type="entry name" value="BSR4717 PROTEIN"/>
    <property type="match status" value="1"/>
</dbReference>
<dbReference type="GO" id="GO:0016740">
    <property type="term" value="F:transferase activity"/>
    <property type="evidence" value="ECO:0007669"/>
    <property type="project" value="UniProtKB-KW"/>
</dbReference>
<protein>
    <submittedName>
        <fullName evidence="3">N-acetyltransferase</fullName>
    </submittedName>
</protein>
<sequence length="124" mass="13457">MTDDVRISRNDEKDRYEILVDGDIAGYTEFEEDAEGRLVFPHTEIDPAYGGRGLGTKLVAAAMADEAARGDAVVPVCPFIVTYLQKHEVPGLKAVWRERDVETAEHASTAEPTPGDEGVGTPRG</sequence>
<accession>A0A2K9E1N7</accession>
<dbReference type="PROSITE" id="PS51729">
    <property type="entry name" value="GNAT_YJDJ"/>
    <property type="match status" value="1"/>
</dbReference>
<organism evidence="3 4">
    <name type="scientific">Microbacterium hominis</name>
    <dbReference type="NCBI Taxonomy" id="162426"/>
    <lineage>
        <taxon>Bacteria</taxon>
        <taxon>Bacillati</taxon>
        <taxon>Actinomycetota</taxon>
        <taxon>Actinomycetes</taxon>
        <taxon>Micrococcales</taxon>
        <taxon>Microbacteriaceae</taxon>
        <taxon>Microbacterium</taxon>
    </lineage>
</organism>
<dbReference type="Pfam" id="PF14542">
    <property type="entry name" value="Acetyltransf_CG"/>
    <property type="match status" value="1"/>
</dbReference>
<gene>
    <name evidence="3" type="ORF">CXR34_16390</name>
</gene>
<evidence type="ECO:0000256" key="1">
    <source>
        <dbReference type="SAM" id="MobiDB-lite"/>
    </source>
</evidence>
<evidence type="ECO:0000313" key="4">
    <source>
        <dbReference type="Proteomes" id="UP000233276"/>
    </source>
</evidence>
<feature type="domain" description="N-acetyltransferase" evidence="2">
    <location>
        <begin position="8"/>
        <end position="97"/>
    </location>
</feature>
<dbReference type="Proteomes" id="UP000233276">
    <property type="component" value="Chromosome"/>
</dbReference>
<dbReference type="AlphaFoldDB" id="A0A2K9E1N7"/>
<dbReference type="InterPro" id="IPR045057">
    <property type="entry name" value="Gcn5-rel_NAT"/>
</dbReference>
<dbReference type="SUPFAM" id="SSF55729">
    <property type="entry name" value="Acyl-CoA N-acyltransferases (Nat)"/>
    <property type="match status" value="1"/>
</dbReference>
<dbReference type="Gene3D" id="3.40.630.30">
    <property type="match status" value="1"/>
</dbReference>
<reference evidence="3 4" key="1">
    <citation type="submission" date="2017-12" db="EMBL/GenBank/DDBJ databases">
        <title>Isolation and characterization of estrogens degradatiion strain Microbacterium hominis SJTG1.</title>
        <authorList>
            <person name="Xiong W."/>
            <person name="Yin C."/>
            <person name="Zheng D."/>
            <person name="Liang R."/>
        </authorList>
    </citation>
    <scope>NUCLEOTIDE SEQUENCE [LARGE SCALE GENOMIC DNA]</scope>
    <source>
        <strain evidence="3 4">SJTG1</strain>
    </source>
</reference>
<dbReference type="InterPro" id="IPR031165">
    <property type="entry name" value="GNAT_YJDJ"/>
</dbReference>
<name>A0A2K9E1N7_9MICO</name>
<dbReference type="KEGG" id="mhos:CXR34_16390"/>
<dbReference type="RefSeq" id="WP_101307021.1">
    <property type="nucleotide sequence ID" value="NZ_CP025299.1"/>
</dbReference>
<dbReference type="EMBL" id="CP025299">
    <property type="protein sequence ID" value="AUG30883.1"/>
    <property type="molecule type" value="Genomic_DNA"/>
</dbReference>
<keyword evidence="3" id="KW-0808">Transferase</keyword>
<dbReference type="PANTHER" id="PTHR31435">
    <property type="entry name" value="PROTEIN NATD1"/>
    <property type="match status" value="1"/>
</dbReference>
<evidence type="ECO:0000313" key="3">
    <source>
        <dbReference type="EMBL" id="AUG30883.1"/>
    </source>
</evidence>
<proteinExistence type="predicted"/>